<evidence type="ECO:0000256" key="6">
    <source>
        <dbReference type="ARBA" id="ARBA00022824"/>
    </source>
</evidence>
<reference evidence="11 12" key="1">
    <citation type="journal article" date="2011" name="Proc. Natl. Acad. Sci. U.S.A.">
        <title>Evolutionary erosion of yeast sex chromosomes by mating-type switching accidents.</title>
        <authorList>
            <person name="Gordon J.L."/>
            <person name="Armisen D."/>
            <person name="Proux-Wera E."/>
            <person name="Oheigeartaigh S.S."/>
            <person name="Byrne K.P."/>
            <person name="Wolfe K.H."/>
        </authorList>
    </citation>
    <scope>NUCLEOTIDE SEQUENCE [LARGE SCALE GENOMIC DNA]</scope>
    <source>
        <strain evidence="12">ATCC 10662 / CBS 1146 / NBRC 0425 / NCYC 2629 / NRRL Y-866</strain>
    </source>
</reference>
<dbReference type="FunCoup" id="G8ZS17">
    <property type="interactions" value="303"/>
</dbReference>
<evidence type="ECO:0000313" key="12">
    <source>
        <dbReference type="Proteomes" id="UP000005627"/>
    </source>
</evidence>
<dbReference type="PANTHER" id="PTHR12692">
    <property type="entry name" value="DOLICHYL-DIPHOSPHOOLIGOSACCHARIDE--PROTEIN GLYCOSYLTRANSFERASE-RELATED"/>
    <property type="match status" value="1"/>
</dbReference>
<dbReference type="Gene3D" id="3.40.30.10">
    <property type="entry name" value="Glutaredoxin"/>
    <property type="match status" value="1"/>
</dbReference>
<keyword evidence="7 9" id="KW-1133">Transmembrane helix</keyword>
<dbReference type="GO" id="GO:0018279">
    <property type="term" value="P:protein N-linked glycosylation via asparagine"/>
    <property type="evidence" value="ECO:0007669"/>
    <property type="project" value="TreeGrafter"/>
</dbReference>
<evidence type="ECO:0000256" key="4">
    <source>
        <dbReference type="ARBA" id="ARBA00022692"/>
    </source>
</evidence>
<evidence type="ECO:0000256" key="8">
    <source>
        <dbReference type="ARBA" id="ARBA00023136"/>
    </source>
</evidence>
<evidence type="ECO:0000256" key="3">
    <source>
        <dbReference type="ARBA" id="ARBA00009561"/>
    </source>
</evidence>
<dbReference type="GO" id="GO:0015035">
    <property type="term" value="F:protein-disulfide reductase activity"/>
    <property type="evidence" value="ECO:0007669"/>
    <property type="project" value="EnsemblFungi"/>
</dbReference>
<dbReference type="Proteomes" id="UP000005627">
    <property type="component" value="Chromosome 3"/>
</dbReference>
<proteinExistence type="inferred from homology"/>
<comment type="subcellular location">
    <subcellularLocation>
        <location evidence="2">Endoplasmic reticulum membrane</location>
        <topology evidence="2">Multi-pass membrane protein</topology>
    </subcellularLocation>
</comment>
<name>G8ZS17_TORDE</name>
<feature type="transmembrane region" description="Helical" evidence="9">
    <location>
        <begin position="308"/>
        <end position="328"/>
    </location>
</feature>
<keyword evidence="5 10" id="KW-0732">Signal</keyword>
<evidence type="ECO:0000256" key="2">
    <source>
        <dbReference type="ARBA" id="ARBA00004477"/>
    </source>
</evidence>
<dbReference type="EMBL" id="HE616744">
    <property type="protein sequence ID" value="CCE91309.1"/>
    <property type="molecule type" value="Genomic_DNA"/>
</dbReference>
<dbReference type="InParanoid" id="G8ZS17"/>
<protein>
    <recommendedName>
        <fullName evidence="13">Dolichyl-diphosphooligosaccharide--protein glycosyltransferase subunit 3</fullName>
    </recommendedName>
</protein>
<comment type="function">
    <text evidence="1">Subunit of the oligosaccharyl transferase (OST) complex that catalyzes the initial transfer of a defined glycan (Glc(3)Man(9)GlcNAc(2) in eukaryotes) from the lipid carrier dolichol-pyrophosphate to an asparagine residue within an Asn-X-Ser/Thr consensus motif in nascent polypeptide chains, the first step in protein N-glycosylation. N-glycosylation occurs cotranslationally and the complex associates with the Sec61 complex at the channel-forming translocon complex that mediates protein translocation across the endoplasmic reticulum (ER). All subunits are required for a maximal enzyme activity.</text>
</comment>
<evidence type="ECO:0000256" key="9">
    <source>
        <dbReference type="SAM" id="Phobius"/>
    </source>
</evidence>
<dbReference type="eggNOG" id="KOG2603">
    <property type="taxonomic scope" value="Eukaryota"/>
</dbReference>
<dbReference type="SUPFAM" id="SSF52833">
    <property type="entry name" value="Thioredoxin-like"/>
    <property type="match status" value="1"/>
</dbReference>
<dbReference type="InterPro" id="IPR036249">
    <property type="entry name" value="Thioredoxin-like_sf"/>
</dbReference>
<dbReference type="STRING" id="1076872.G8ZS17"/>
<gene>
    <name evidence="11" type="primary">TDEL0C04200</name>
    <name evidence="11" type="ORF">TDEL_0C04200</name>
</gene>
<dbReference type="InterPro" id="IPR021149">
    <property type="entry name" value="OligosaccharylTrfase_OST3/OST6"/>
</dbReference>
<evidence type="ECO:0000313" key="11">
    <source>
        <dbReference type="EMBL" id="CCE91309.1"/>
    </source>
</evidence>
<dbReference type="GO" id="GO:0008250">
    <property type="term" value="C:oligosaccharyltransferase complex"/>
    <property type="evidence" value="ECO:0007669"/>
    <property type="project" value="EnsemblFungi"/>
</dbReference>
<feature type="transmembrane region" description="Helical" evidence="9">
    <location>
        <begin position="182"/>
        <end position="199"/>
    </location>
</feature>
<keyword evidence="12" id="KW-1185">Reference proteome</keyword>
<dbReference type="OrthoDB" id="67566at2759"/>
<dbReference type="HOGENOM" id="CLU_052855_1_0_1"/>
<comment type="similarity">
    <text evidence="3">Belongs to the OST3/OST6 family.</text>
</comment>
<keyword evidence="4 9" id="KW-0812">Transmembrane</keyword>
<dbReference type="RefSeq" id="XP_003680520.1">
    <property type="nucleotide sequence ID" value="XM_003680472.1"/>
</dbReference>
<dbReference type="GO" id="GO:0004579">
    <property type="term" value="F:dolichyl-diphosphooligosaccharide-protein glycotransferase activity"/>
    <property type="evidence" value="ECO:0007669"/>
    <property type="project" value="EnsemblFungi"/>
</dbReference>
<feature type="transmembrane region" description="Helical" evidence="9">
    <location>
        <begin position="268"/>
        <end position="287"/>
    </location>
</feature>
<feature type="transmembrane region" description="Helical" evidence="9">
    <location>
        <begin position="215"/>
        <end position="233"/>
    </location>
</feature>
<evidence type="ECO:0000256" key="7">
    <source>
        <dbReference type="ARBA" id="ARBA00022989"/>
    </source>
</evidence>
<evidence type="ECO:0000256" key="10">
    <source>
        <dbReference type="SAM" id="SignalP"/>
    </source>
</evidence>
<dbReference type="PANTHER" id="PTHR12692:SF0">
    <property type="entry name" value="GH11935P"/>
    <property type="match status" value="1"/>
</dbReference>
<keyword evidence="6" id="KW-0256">Endoplasmic reticulum</keyword>
<dbReference type="Pfam" id="PF04756">
    <property type="entry name" value="OST3_OST6"/>
    <property type="match status" value="1"/>
</dbReference>
<evidence type="ECO:0000256" key="5">
    <source>
        <dbReference type="ARBA" id="ARBA00022729"/>
    </source>
</evidence>
<evidence type="ECO:0000256" key="1">
    <source>
        <dbReference type="ARBA" id="ARBA00002791"/>
    </source>
</evidence>
<dbReference type="GO" id="GO:0035269">
    <property type="term" value="P:protein O-linked glycosylation via mannose"/>
    <property type="evidence" value="ECO:0007669"/>
    <property type="project" value="EnsemblFungi"/>
</dbReference>
<sequence length="345" mass="38683">MRLQILFTICAFLQSLCVALSHDKLLKLSEKGPNNVIELTDSNFKRVLGSPRDSYILVFLTASAPQVGCSICLEAADEFKMVANSWFTDHPDGASTRGKEARRLFFAKSDLKDAQHIPQIFGFYSLQHVPRLLLFSPGEDINKYKIIDLAGDPGQERALQIINSLRSATNIDDFNLHLPVDWTLSIVIAVLTFVAVYIFKRHRSLVAKLVNMRPLWAIVWTLFIILMLGGYMYNNIRNAQLAGVGPKGEVLYFLPNQTQNQFKIETQVIGVIYASLTVSLLFLIFGIPKLKDFYKGSKSGQLLEAASTILFAAIIYAFFAGLTAVFNIKQPGYPYQLMKLSALFK</sequence>
<dbReference type="KEGG" id="tdl:TDEL_0C04200"/>
<feature type="signal peptide" evidence="10">
    <location>
        <begin position="1"/>
        <end position="19"/>
    </location>
</feature>
<dbReference type="GeneID" id="11500644"/>
<keyword evidence="8 9" id="KW-0472">Membrane</keyword>
<accession>G8ZS17</accession>
<dbReference type="AlphaFoldDB" id="G8ZS17"/>
<organism evidence="11 12">
    <name type="scientific">Torulaspora delbrueckii</name>
    <name type="common">Yeast</name>
    <name type="synonym">Candida colliculosa</name>
    <dbReference type="NCBI Taxonomy" id="4950"/>
    <lineage>
        <taxon>Eukaryota</taxon>
        <taxon>Fungi</taxon>
        <taxon>Dikarya</taxon>
        <taxon>Ascomycota</taxon>
        <taxon>Saccharomycotina</taxon>
        <taxon>Saccharomycetes</taxon>
        <taxon>Saccharomycetales</taxon>
        <taxon>Saccharomycetaceae</taxon>
        <taxon>Torulaspora</taxon>
    </lineage>
</organism>
<feature type="chain" id="PRO_5003519191" description="Dolichyl-diphosphooligosaccharide--protein glycosyltransferase subunit 3" evidence="10">
    <location>
        <begin position="20"/>
        <end position="345"/>
    </location>
</feature>
<evidence type="ECO:0008006" key="13">
    <source>
        <dbReference type="Google" id="ProtNLM"/>
    </source>
</evidence>